<dbReference type="STRING" id="1245748.A0A3R7LU60"/>
<protein>
    <recommendedName>
        <fullName evidence="6">GPI anchored protein</fullName>
    </recommendedName>
</protein>
<feature type="chain" id="PRO_5018681371" description="GPI anchored protein" evidence="3">
    <location>
        <begin position="21"/>
        <end position="1052"/>
    </location>
</feature>
<keyword evidence="3" id="KW-0732">Signal</keyword>
<feature type="compositionally biased region" description="Low complexity" evidence="1">
    <location>
        <begin position="715"/>
        <end position="730"/>
    </location>
</feature>
<evidence type="ECO:0000313" key="4">
    <source>
        <dbReference type="EMBL" id="RLL93672.1"/>
    </source>
</evidence>
<reference evidence="4 5" key="1">
    <citation type="submission" date="2018-08" db="EMBL/GenBank/DDBJ databases">
        <title>Draft genome sequences of two Aspergillus turcosus clinical strains isolated from bronchoalveolar lavage fluid: one azole-susceptible and the other azole-resistant.</title>
        <authorList>
            <person name="Parent-Michaud M."/>
            <person name="Dufresne P.J."/>
            <person name="Fournier E."/>
            <person name="Martineau C."/>
            <person name="Moreira S."/>
            <person name="Perkins V."/>
            <person name="De Repentigny L."/>
            <person name="Dufresne S.F."/>
        </authorList>
    </citation>
    <scope>NUCLEOTIDE SEQUENCE [LARGE SCALE GENOMIC DNA]</scope>
    <source>
        <strain evidence="4">HMR AF 1038</strain>
    </source>
</reference>
<feature type="compositionally biased region" description="Low complexity" evidence="1">
    <location>
        <begin position="742"/>
        <end position="756"/>
    </location>
</feature>
<evidence type="ECO:0000256" key="1">
    <source>
        <dbReference type="SAM" id="MobiDB-lite"/>
    </source>
</evidence>
<feature type="signal peptide" evidence="3">
    <location>
        <begin position="1"/>
        <end position="20"/>
    </location>
</feature>
<feature type="transmembrane region" description="Helical" evidence="2">
    <location>
        <begin position="1031"/>
        <end position="1051"/>
    </location>
</feature>
<feature type="compositionally biased region" description="Polar residues" evidence="1">
    <location>
        <begin position="1005"/>
        <end position="1019"/>
    </location>
</feature>
<feature type="compositionally biased region" description="Polar residues" evidence="1">
    <location>
        <begin position="620"/>
        <end position="636"/>
    </location>
</feature>
<evidence type="ECO:0008006" key="6">
    <source>
        <dbReference type="Google" id="ProtNLM"/>
    </source>
</evidence>
<feature type="region of interest" description="Disordered" evidence="1">
    <location>
        <begin position="525"/>
        <end position="1019"/>
    </location>
</feature>
<proteinExistence type="predicted"/>
<gene>
    <name evidence="4" type="ORF">CFD26_102121</name>
</gene>
<keyword evidence="2" id="KW-0472">Membrane</keyword>
<dbReference type="AlphaFoldDB" id="A0A3R7LU60"/>
<feature type="compositionally biased region" description="Pro residues" evidence="1">
    <location>
        <begin position="655"/>
        <end position="675"/>
    </location>
</feature>
<comment type="caution">
    <text evidence="4">The sequence shown here is derived from an EMBL/GenBank/DDBJ whole genome shotgun (WGS) entry which is preliminary data.</text>
</comment>
<feature type="compositionally biased region" description="Polar residues" evidence="1">
    <location>
        <begin position="854"/>
        <end position="870"/>
    </location>
</feature>
<evidence type="ECO:0000256" key="3">
    <source>
        <dbReference type="SAM" id="SignalP"/>
    </source>
</evidence>
<organism evidence="4 5">
    <name type="scientific">Aspergillus turcosus</name>
    <dbReference type="NCBI Taxonomy" id="1245748"/>
    <lineage>
        <taxon>Eukaryota</taxon>
        <taxon>Fungi</taxon>
        <taxon>Dikarya</taxon>
        <taxon>Ascomycota</taxon>
        <taxon>Pezizomycotina</taxon>
        <taxon>Eurotiomycetes</taxon>
        <taxon>Eurotiomycetidae</taxon>
        <taxon>Eurotiales</taxon>
        <taxon>Aspergillaceae</taxon>
        <taxon>Aspergillus</taxon>
        <taxon>Aspergillus subgen. Fumigati</taxon>
    </lineage>
</organism>
<feature type="compositionally biased region" description="Basic and acidic residues" evidence="1">
    <location>
        <begin position="637"/>
        <end position="646"/>
    </location>
</feature>
<dbReference type="Proteomes" id="UP000215289">
    <property type="component" value="Unassembled WGS sequence"/>
</dbReference>
<feature type="compositionally biased region" description="Basic and acidic residues" evidence="1">
    <location>
        <begin position="886"/>
        <end position="897"/>
    </location>
</feature>
<keyword evidence="2" id="KW-1133">Transmembrane helix</keyword>
<feature type="compositionally biased region" description="Basic and acidic residues" evidence="1">
    <location>
        <begin position="787"/>
        <end position="796"/>
    </location>
</feature>
<feature type="compositionally biased region" description="Pro residues" evidence="1">
    <location>
        <begin position="821"/>
        <end position="830"/>
    </location>
</feature>
<dbReference type="OrthoDB" id="4366934at2759"/>
<feature type="region of interest" description="Disordered" evidence="1">
    <location>
        <begin position="451"/>
        <end position="507"/>
    </location>
</feature>
<keyword evidence="2" id="KW-0812">Transmembrane</keyword>
<feature type="compositionally biased region" description="Polar residues" evidence="1">
    <location>
        <begin position="911"/>
        <end position="921"/>
    </location>
</feature>
<evidence type="ECO:0000313" key="5">
    <source>
        <dbReference type="Proteomes" id="UP000215289"/>
    </source>
</evidence>
<name>A0A3R7LU60_9EURO</name>
<evidence type="ECO:0000256" key="2">
    <source>
        <dbReference type="SAM" id="Phobius"/>
    </source>
</evidence>
<feature type="compositionally biased region" description="Low complexity" evidence="1">
    <location>
        <begin position="873"/>
        <end position="885"/>
    </location>
</feature>
<feature type="region of interest" description="Disordered" evidence="1">
    <location>
        <begin position="146"/>
        <end position="182"/>
    </location>
</feature>
<feature type="compositionally biased region" description="Low complexity" evidence="1">
    <location>
        <begin position="967"/>
        <end position="979"/>
    </location>
</feature>
<accession>A0A3R7LU60</accession>
<dbReference type="EMBL" id="NIDN02000279">
    <property type="protein sequence ID" value="RLL93672.1"/>
    <property type="molecule type" value="Genomic_DNA"/>
</dbReference>
<keyword evidence="5" id="KW-1185">Reference proteome</keyword>
<feature type="compositionally biased region" description="Gly residues" evidence="1">
    <location>
        <begin position="492"/>
        <end position="501"/>
    </location>
</feature>
<feature type="compositionally biased region" description="Low complexity" evidence="1">
    <location>
        <begin position="836"/>
        <end position="849"/>
    </location>
</feature>
<sequence>MKGLVGGIPLALLVAAVANGYGIGKGHGDAGHDGPTTVIGGPSGDDGGNSAAIDFDSSYSSEVKDAYKDDHSFHLKNNVVAPPMHGFRKRGHSDAGHDGPTTVIGGPSGDDGGNEAAIEFDSDYSSIVEDWYKDDHSMDIKNHIIHPPPVPGFRKRGHRDAEPDGPTTVIGGPSGDDGGNSASIEFDSSYSSVVEDWYKDDHSFDEKNHIVTPPPMHGFRKRGDRGATVIGGPSGDDGGNSAEVEFDSSYASSVKDWYKDDHSFDEKNHIVSPPPMHGFRKRGDRGATVIGGPSGDDGGNSAEVEFDSSYASSVKDWSKDDHSVDIDNHIIHPPPMPGFRKRQGNTVIGGPSGDDGGNSAEVEFDSSYASSIKDWYKDDHSVDIDNHIIHPPPMPGFRKRQGNTVIGGPSGDDGGNSAEVDFESSYTSSVEDWYKDDHSVDMKNNIIHPGYWKRDDGGNHISSPDHDEDDDATEVKDHGKHHKHKGDAVIGGPSGNDGGGSADIEFDSDYSSEVKDHYKDDHSVDIKNHIIHPPPIPGFRRRGDGPFVTGGPSDPAFLTSGSSGGPQFLSSGPSDPGPITSGRSDPGPITSGPSDPGPITSGPSNPGPIVIGGPSGNDGGNSANIVFDSDYSSNVNDHYKDDHSVTEENSIVQPPSQPHPPPFVAKPEPPAPAPSKPCSTSTYLETIVKTLSEEPKPTKPAVPEHSQEYEPKPSSPSYPTHTSKPSYSYEPSPPSYPEHTSKPSYSYEPSSSYPTHTYPPVPVYKPSSPSYPTHASEAVPSGVSPTHEPEAPKAEYDPGYSKSQPGRPPCTSSKAQAHYEPPAPSYPPHAEPVYSAPAEPAHEPTTTTPCPSRKPTTPSYPAQESANAQPVYSAPTTSSCTSSKPTETHAKPTETHAKPVYSPPSEPAHEPQSTTTPCTSRKPTETHAKPVYSAPSEPAYEPQPKPQPTTTPCTTRKPAHTEVEPMTSTSTITVSRTTSFHTTACTSAKAHRPSDVDAEYAPSSVIPSHSAKTLSPMPSQSMMYTGAAGRMTPAAGVVSAVCGLMAVLAFVL</sequence>